<feature type="domain" description="Reverse transcriptase" evidence="1">
    <location>
        <begin position="1"/>
        <end position="175"/>
    </location>
</feature>
<dbReference type="AlphaFoldDB" id="A0A0P4W0B7"/>
<dbReference type="GO" id="GO:0071897">
    <property type="term" value="P:DNA biosynthetic process"/>
    <property type="evidence" value="ECO:0007669"/>
    <property type="project" value="UniProtKB-ARBA"/>
</dbReference>
<evidence type="ECO:0000313" key="2">
    <source>
        <dbReference type="EMBL" id="JAI59014.1"/>
    </source>
</evidence>
<dbReference type="CDD" id="cd01650">
    <property type="entry name" value="RT_nLTR_like"/>
    <property type="match status" value="1"/>
</dbReference>
<dbReference type="InterPro" id="IPR000477">
    <property type="entry name" value="RT_dom"/>
</dbReference>
<dbReference type="PROSITE" id="PS50878">
    <property type="entry name" value="RT_POL"/>
    <property type="match status" value="1"/>
</dbReference>
<organism evidence="2">
    <name type="scientific">Scylla olivacea</name>
    <name type="common">Orange mud crab</name>
    <name type="synonym">Cancer olivacea</name>
    <dbReference type="NCBI Taxonomy" id="85551"/>
    <lineage>
        <taxon>Eukaryota</taxon>
        <taxon>Metazoa</taxon>
        <taxon>Ecdysozoa</taxon>
        <taxon>Arthropoda</taxon>
        <taxon>Crustacea</taxon>
        <taxon>Multicrustacea</taxon>
        <taxon>Malacostraca</taxon>
        <taxon>Eumalacostraca</taxon>
        <taxon>Eucarida</taxon>
        <taxon>Decapoda</taxon>
        <taxon>Pleocyemata</taxon>
        <taxon>Brachyura</taxon>
        <taxon>Eubrachyura</taxon>
        <taxon>Portunoidea</taxon>
        <taxon>Portunidae</taxon>
        <taxon>Portuninae</taxon>
        <taxon>Scylla</taxon>
    </lineage>
</organism>
<dbReference type="Gene3D" id="3.30.70.270">
    <property type="match status" value="1"/>
</dbReference>
<name>A0A0P4W0B7_SCYOL</name>
<dbReference type="EMBL" id="GDRN01098129">
    <property type="protein sequence ID" value="JAI59014.1"/>
    <property type="molecule type" value="Transcribed_RNA"/>
</dbReference>
<dbReference type="PANTHER" id="PTHR47027:SF8">
    <property type="entry name" value="RIBONUCLEASE H"/>
    <property type="match status" value="1"/>
</dbReference>
<dbReference type="Pfam" id="PF00078">
    <property type="entry name" value="RVT_1"/>
    <property type="match status" value="1"/>
</dbReference>
<dbReference type="InterPro" id="IPR043128">
    <property type="entry name" value="Rev_trsase/Diguanyl_cyclase"/>
</dbReference>
<proteinExistence type="predicted"/>
<accession>A0A0P4W0B7</accession>
<protein>
    <recommendedName>
        <fullName evidence="1">Reverse transcriptase domain-containing protein</fullName>
    </recommendedName>
</protein>
<dbReference type="SUPFAM" id="SSF56672">
    <property type="entry name" value="DNA/RNA polymerases"/>
    <property type="match status" value="1"/>
</dbReference>
<evidence type="ECO:0000259" key="1">
    <source>
        <dbReference type="PROSITE" id="PS50878"/>
    </source>
</evidence>
<reference evidence="2" key="1">
    <citation type="submission" date="2015-09" db="EMBL/GenBank/DDBJ databases">
        <title>Scylla olivacea transcriptome.</title>
        <authorList>
            <person name="Ikhwanuddin M."/>
        </authorList>
    </citation>
    <scope>NUCLEOTIDE SEQUENCE</scope>
</reference>
<dbReference type="InterPro" id="IPR043502">
    <property type="entry name" value="DNA/RNA_pol_sf"/>
</dbReference>
<dbReference type="PANTHER" id="PTHR47027">
    <property type="entry name" value="REVERSE TRANSCRIPTASE DOMAIN-CONTAINING PROTEIN"/>
    <property type="match status" value="1"/>
</dbReference>
<sequence length="373" mass="43318">MCFVDFEKAFDMVRHEILVERLRRLGVDTADLRVMTNLYWGQRAVVKIGYEKSDWVKIERGARQGCVLSPELFSLYLQAVMDEMADLEGIKVGGMNVNNIRYVDDTVLIVDTEEKLQRLVDRLDEECRRVGLKINIGKTDVMGVTKRKEQLRMNVNIDGQAVKQGRSFRYLGSLVDKDGRSDVEIRSRIEKGKTNFGQMRILTSRNLSTGIRLRILKTYTWSVMLYGCETWTVSKEMKKRLDAAEMWFIRRIMRVPWVARTNLEELQMASTTRELMTTVKRRQLGYLGHVLKGDGLEKDCLLGMIEEKRAWGRQRMRYMDGIKEMVGREKMEVVELAGNRRVWHSIVANVIWHGTAVRYGNTLLYSNVTLLAM</sequence>